<evidence type="ECO:0000313" key="3">
    <source>
        <dbReference type="EMBL" id="ERK49757.1"/>
    </source>
</evidence>
<evidence type="ECO:0000256" key="1">
    <source>
        <dbReference type="ARBA" id="ARBA00023002"/>
    </source>
</evidence>
<dbReference type="EMBL" id="AWVJ01000064">
    <property type="protein sequence ID" value="ERK49757.1"/>
    <property type="molecule type" value="Genomic_DNA"/>
</dbReference>
<dbReference type="PATRIC" id="fig|1256908.3.peg.886"/>
<dbReference type="SUPFAM" id="SSF51430">
    <property type="entry name" value="NAD(P)-linked oxidoreductase"/>
    <property type="match status" value="1"/>
</dbReference>
<dbReference type="GO" id="GO:0005829">
    <property type="term" value="C:cytosol"/>
    <property type="evidence" value="ECO:0007669"/>
    <property type="project" value="TreeGrafter"/>
</dbReference>
<accession>U2RG97</accession>
<dbReference type="PANTHER" id="PTHR43364">
    <property type="entry name" value="NADH-SPECIFIC METHYLGLYOXAL REDUCTASE-RELATED"/>
    <property type="match status" value="1"/>
</dbReference>
<dbReference type="InterPro" id="IPR036812">
    <property type="entry name" value="NAD(P)_OxRdtase_dom_sf"/>
</dbReference>
<dbReference type="Pfam" id="PF00248">
    <property type="entry name" value="Aldo_ket_red"/>
    <property type="match status" value="1"/>
</dbReference>
<evidence type="ECO:0000313" key="4">
    <source>
        <dbReference type="Proteomes" id="UP000016608"/>
    </source>
</evidence>
<dbReference type="Gene3D" id="3.20.20.100">
    <property type="entry name" value="NADP-dependent oxidoreductase domain"/>
    <property type="match status" value="1"/>
</dbReference>
<keyword evidence="4" id="KW-1185">Reference proteome</keyword>
<dbReference type="HOGENOM" id="CLU_023205_2_3_9"/>
<proteinExistence type="predicted"/>
<dbReference type="Proteomes" id="UP000016608">
    <property type="component" value="Unassembled WGS sequence"/>
</dbReference>
<dbReference type="eggNOG" id="COG0667">
    <property type="taxonomic scope" value="Bacteria"/>
</dbReference>
<name>U2RG97_EUBRA</name>
<protein>
    <submittedName>
        <fullName evidence="3">Oxidoreductase, aldo/keto reductase family protein</fullName>
    </submittedName>
</protein>
<dbReference type="GO" id="GO:0016491">
    <property type="term" value="F:oxidoreductase activity"/>
    <property type="evidence" value="ECO:0007669"/>
    <property type="project" value="UniProtKB-KW"/>
</dbReference>
<organism evidence="3 4">
    <name type="scientific">Eubacterium ramulus ATCC 29099</name>
    <dbReference type="NCBI Taxonomy" id="1256908"/>
    <lineage>
        <taxon>Bacteria</taxon>
        <taxon>Bacillati</taxon>
        <taxon>Bacillota</taxon>
        <taxon>Clostridia</taxon>
        <taxon>Eubacteriales</taxon>
        <taxon>Eubacteriaceae</taxon>
        <taxon>Eubacterium</taxon>
    </lineage>
</organism>
<dbReference type="CDD" id="cd19149">
    <property type="entry name" value="AKR_AKR11B2"/>
    <property type="match status" value="1"/>
</dbReference>
<dbReference type="AlphaFoldDB" id="U2RG97"/>
<dbReference type="PANTHER" id="PTHR43364:SF4">
    <property type="entry name" value="NAD(P)-LINKED OXIDOREDUCTASE SUPERFAMILY PROTEIN"/>
    <property type="match status" value="1"/>
</dbReference>
<evidence type="ECO:0000259" key="2">
    <source>
        <dbReference type="Pfam" id="PF00248"/>
    </source>
</evidence>
<reference evidence="3 4" key="1">
    <citation type="submission" date="2013-06" db="EMBL/GenBank/DDBJ databases">
        <authorList>
            <person name="Weinstock G."/>
            <person name="Sodergren E."/>
            <person name="Lobos E.A."/>
            <person name="Fulton L."/>
            <person name="Fulton R."/>
            <person name="Courtney L."/>
            <person name="Fronick C."/>
            <person name="O'Laughlin M."/>
            <person name="Godfrey J."/>
            <person name="Wilson R.M."/>
            <person name="Miner T."/>
            <person name="Farmer C."/>
            <person name="Delehaunty K."/>
            <person name="Cordes M."/>
            <person name="Minx P."/>
            <person name="Tomlinson C."/>
            <person name="Chen J."/>
            <person name="Wollam A."/>
            <person name="Pepin K.H."/>
            <person name="Bhonagiri V."/>
            <person name="Zhang X."/>
            <person name="Warren W."/>
            <person name="Mitreva M."/>
            <person name="Mardis E.R."/>
            <person name="Wilson R.K."/>
        </authorList>
    </citation>
    <scope>NUCLEOTIDE SEQUENCE [LARGE SCALE GENOMIC DNA]</scope>
    <source>
        <strain evidence="3 4">ATCC 29099</strain>
    </source>
</reference>
<sequence>MSGERCTVRILHKKQERATKNGGIKMKFQKLGNTDIDVSVVALGTWGLGGGSVWTDGDSTVEDAKHLLDICHEHGVNYIDTAPVYGTGVSEELLGKALKGRRNDFVLQTKCSLNWRNEGGNFHYERDGYTVNNDTRASAVKKDVEDSLRRMGTDYLDSVIVHYVCGSFPVEETVGALENLVREGKIRTYGLSNSQPADLAAYQEAGGKVSVVQEFFSILSPFHGREYFDLCKKYNTVFQTYGVLEEGFLTSPAFMEREFAKTDIRSRIPWTDPEKKEGLRRAFEIWKPLCEEYHCSFATLVESWALSQYDRMSLLVGMRKASSVEDTVKCLDIRLRAEDIKCMEEAVKTIQVAVLDK</sequence>
<feature type="domain" description="NADP-dependent oxidoreductase" evidence="2">
    <location>
        <begin position="41"/>
        <end position="346"/>
    </location>
</feature>
<comment type="caution">
    <text evidence="3">The sequence shown here is derived from an EMBL/GenBank/DDBJ whole genome shotgun (WGS) entry which is preliminary data.</text>
</comment>
<gene>
    <name evidence="3" type="ORF">HMPREF0373_00971</name>
</gene>
<dbReference type="InterPro" id="IPR050523">
    <property type="entry name" value="AKR_Detox_Biosynth"/>
</dbReference>
<dbReference type="InterPro" id="IPR023210">
    <property type="entry name" value="NADP_OxRdtase_dom"/>
</dbReference>
<keyword evidence="1" id="KW-0560">Oxidoreductase</keyword>